<sequence>TKGGGKYYSKIIAIDGWTNVSNKNIHNIICTTLSVFFLSVECDAAKQDSKYLMTLLEPVIADIGLEKVTSIVTDNEVKMKNLGFLVNMKHAHIFLTGCAAHTINLIAKDIARIDSIATLLKLSSKLPQILRKNGKIVKGATKAGCAETIQKRDFMELEAC</sequence>
<evidence type="ECO:0000259" key="1">
    <source>
        <dbReference type="Pfam" id="PF04937"/>
    </source>
</evidence>
<keyword evidence="3" id="KW-1185">Reference proteome</keyword>
<dbReference type="SUPFAM" id="SSF53098">
    <property type="entry name" value="Ribonuclease H-like"/>
    <property type="match status" value="1"/>
</dbReference>
<dbReference type="AlphaFoldDB" id="A0A443RVN1"/>
<dbReference type="InterPro" id="IPR007021">
    <property type="entry name" value="DUF659"/>
</dbReference>
<feature type="non-terminal residue" evidence="2">
    <location>
        <position position="1"/>
    </location>
</feature>
<accession>A0A443RVN1</accession>
<dbReference type="OrthoDB" id="6625919at2759"/>
<dbReference type="InterPro" id="IPR012337">
    <property type="entry name" value="RNaseH-like_sf"/>
</dbReference>
<dbReference type="EMBL" id="NCKV01028570">
    <property type="protein sequence ID" value="RWS19235.1"/>
    <property type="molecule type" value="Genomic_DNA"/>
</dbReference>
<organism evidence="2 3">
    <name type="scientific">Leptotrombidium deliense</name>
    <dbReference type="NCBI Taxonomy" id="299467"/>
    <lineage>
        <taxon>Eukaryota</taxon>
        <taxon>Metazoa</taxon>
        <taxon>Ecdysozoa</taxon>
        <taxon>Arthropoda</taxon>
        <taxon>Chelicerata</taxon>
        <taxon>Arachnida</taxon>
        <taxon>Acari</taxon>
        <taxon>Acariformes</taxon>
        <taxon>Trombidiformes</taxon>
        <taxon>Prostigmata</taxon>
        <taxon>Anystina</taxon>
        <taxon>Parasitengona</taxon>
        <taxon>Trombiculoidea</taxon>
        <taxon>Trombiculidae</taxon>
        <taxon>Leptotrombidium</taxon>
    </lineage>
</organism>
<dbReference type="Pfam" id="PF04937">
    <property type="entry name" value="DUF659"/>
    <property type="match status" value="1"/>
</dbReference>
<evidence type="ECO:0000313" key="2">
    <source>
        <dbReference type="EMBL" id="RWS19235.1"/>
    </source>
</evidence>
<dbReference type="VEuPathDB" id="VectorBase:LDEU012805"/>
<evidence type="ECO:0000313" key="3">
    <source>
        <dbReference type="Proteomes" id="UP000288716"/>
    </source>
</evidence>
<feature type="domain" description="DUF659" evidence="1">
    <location>
        <begin position="12"/>
        <end position="121"/>
    </location>
</feature>
<name>A0A443RVN1_9ACAR</name>
<gene>
    <name evidence="2" type="ORF">B4U80_14476</name>
</gene>
<reference evidence="2 3" key="1">
    <citation type="journal article" date="2018" name="Gigascience">
        <title>Genomes of trombidid mites reveal novel predicted allergens and laterally-transferred genes associated with secondary metabolism.</title>
        <authorList>
            <person name="Dong X."/>
            <person name="Chaisiri K."/>
            <person name="Xia D."/>
            <person name="Armstrong S.D."/>
            <person name="Fang Y."/>
            <person name="Donnelly M.J."/>
            <person name="Kadowaki T."/>
            <person name="McGarry J.W."/>
            <person name="Darby A.C."/>
            <person name="Makepeace B.L."/>
        </authorList>
    </citation>
    <scope>NUCLEOTIDE SEQUENCE [LARGE SCALE GENOMIC DNA]</scope>
    <source>
        <strain evidence="2">UoL-UT</strain>
    </source>
</reference>
<protein>
    <submittedName>
        <fullName evidence="2">Zinc finger BED domain-containing protein 1-like protein</fullName>
    </submittedName>
</protein>
<comment type="caution">
    <text evidence="2">The sequence shown here is derived from an EMBL/GenBank/DDBJ whole genome shotgun (WGS) entry which is preliminary data.</text>
</comment>
<dbReference type="Proteomes" id="UP000288716">
    <property type="component" value="Unassembled WGS sequence"/>
</dbReference>
<proteinExistence type="predicted"/>